<dbReference type="Gene3D" id="2.60.40.420">
    <property type="entry name" value="Cupredoxins - blue copper proteins"/>
    <property type="match status" value="1"/>
</dbReference>
<dbReference type="PANTHER" id="PTHR47197">
    <property type="entry name" value="PROTEIN NIRF"/>
    <property type="match status" value="1"/>
</dbReference>
<evidence type="ECO:0000313" key="3">
    <source>
        <dbReference type="Proteomes" id="UP000199032"/>
    </source>
</evidence>
<feature type="chain" id="PRO_5006624142" evidence="1">
    <location>
        <begin position="26"/>
        <end position="682"/>
    </location>
</feature>
<dbReference type="AlphaFoldDB" id="A0A0S4LP03"/>
<evidence type="ECO:0000256" key="1">
    <source>
        <dbReference type="SAM" id="SignalP"/>
    </source>
</evidence>
<keyword evidence="3" id="KW-1185">Reference proteome</keyword>
<dbReference type="InterPro" id="IPR015943">
    <property type="entry name" value="WD40/YVTN_repeat-like_dom_sf"/>
</dbReference>
<dbReference type="Proteomes" id="UP000199032">
    <property type="component" value="Unassembled WGS sequence"/>
</dbReference>
<reference evidence="2 3" key="1">
    <citation type="submission" date="2015-10" db="EMBL/GenBank/DDBJ databases">
        <authorList>
            <person name="Gilbert D.G."/>
        </authorList>
    </citation>
    <scope>NUCLEOTIDE SEQUENCE [LARGE SCALE GENOMIC DNA]</scope>
    <source>
        <strain evidence="2">COMA1</strain>
    </source>
</reference>
<gene>
    <name evidence="2" type="ORF">COMA1_70107</name>
</gene>
<feature type="signal peptide" evidence="1">
    <location>
        <begin position="1"/>
        <end position="25"/>
    </location>
</feature>
<dbReference type="Gene3D" id="2.130.10.10">
    <property type="entry name" value="YVTN repeat-like/Quinoprotein amine dehydrogenase"/>
    <property type="match status" value="2"/>
</dbReference>
<organism evidence="2 3">
    <name type="scientific">Candidatus Nitrospira nitrosa</name>
    <dbReference type="NCBI Taxonomy" id="1742972"/>
    <lineage>
        <taxon>Bacteria</taxon>
        <taxon>Pseudomonadati</taxon>
        <taxon>Nitrospirota</taxon>
        <taxon>Nitrospiria</taxon>
        <taxon>Nitrospirales</taxon>
        <taxon>Nitrospiraceae</taxon>
        <taxon>Nitrospira</taxon>
    </lineage>
</organism>
<name>A0A0S4LP03_9BACT</name>
<dbReference type="InterPro" id="IPR008972">
    <property type="entry name" value="Cupredoxin"/>
</dbReference>
<sequence length="682" mass="72657">MKIRHLLLAALSMLVGLGVAGMAQAQSPSPDDPVVSFEAGDRPGNFFTCSNTANSKSLGCVPASIGGAQQRSLAVIAPGETVGFPSFSGEASTIHTALSLLWPLKSDDTNPHGMPFKAAIDFLHPAPGGVATVKLTEPGLYVFICDIHVYMFAGVIVDDPNTPEGLDLGKKIRLVNNITVPTFSDLAVRLLRTFFTITDPGNWKDYTKSTWTPAFPAVPVIVYDKDGNKIPVADLSAVLSIGTVDLTDSANKLFNPKTAGVGEIWVNTQFELTGGKAKPGTATAINGADWKLTKKVALPEINMNHPHNMWTDREQKVIYQTQWFDERLAVFDRKTGALIRELNAGPAPSHVMTRANNDYVHVAQNGGNNVREFNALAGGNGAGPNQFIRDIPMTSIPVDNSDIINATHPHGHWMSSTGDEMVTPNENVNTSTVYNFKAGTIEATPNTGAVPIATSMMPDSSKYYVSNFLDNTISVMNMASNSNSEIKKINLIEKYNPVEGCHSSTNPTSTPNLDCSFVGALPIQTPVNPEGTNMVTANTLTATITVVDTRPGLPTTDTVVATLPCDPGCHGVNYGAKLGGGYYAYIANKFSNVMLVVDPDPDMNGDPSDAAIVGRVLLAGAASAVQDDTVTGNPGMGGQGVLAVPNVYNGWVQEWVQNCKGKDCNSWKKQLTSKQKNPGPVQ</sequence>
<dbReference type="RefSeq" id="WP_176698192.1">
    <property type="nucleotide sequence ID" value="NZ_CZQA01000013.1"/>
</dbReference>
<dbReference type="SUPFAM" id="SSF49503">
    <property type="entry name" value="Cupredoxins"/>
    <property type="match status" value="1"/>
</dbReference>
<dbReference type="STRING" id="1742972.COMA1_70107"/>
<dbReference type="InterPro" id="IPR011045">
    <property type="entry name" value="N2O_reductase_N"/>
</dbReference>
<evidence type="ECO:0000313" key="2">
    <source>
        <dbReference type="EMBL" id="CUS39244.1"/>
    </source>
</evidence>
<dbReference type="PANTHER" id="PTHR47197:SF3">
    <property type="entry name" value="DIHYDRO-HEME D1 DEHYDROGENASE"/>
    <property type="match status" value="1"/>
</dbReference>
<dbReference type="SUPFAM" id="SSF50974">
    <property type="entry name" value="Nitrous oxide reductase, N-terminal domain"/>
    <property type="match status" value="1"/>
</dbReference>
<dbReference type="EMBL" id="CZQA01000013">
    <property type="protein sequence ID" value="CUS39244.1"/>
    <property type="molecule type" value="Genomic_DNA"/>
</dbReference>
<dbReference type="InterPro" id="IPR051200">
    <property type="entry name" value="Host-pathogen_enzymatic-act"/>
</dbReference>
<protein>
    <submittedName>
        <fullName evidence="2">Surface antigen protein</fullName>
    </submittedName>
</protein>
<proteinExistence type="predicted"/>
<accession>A0A0S4LP03</accession>
<keyword evidence="1" id="KW-0732">Signal</keyword>